<dbReference type="FunFam" id="3.40.50.300:FF:000225">
    <property type="entry name" value="Thymidylate kinase"/>
    <property type="match status" value="1"/>
</dbReference>
<dbReference type="CDD" id="cd06173">
    <property type="entry name" value="MFS_MefA_like"/>
    <property type="match status" value="1"/>
</dbReference>
<evidence type="ECO:0000259" key="20">
    <source>
        <dbReference type="Pfam" id="PF02223"/>
    </source>
</evidence>
<dbReference type="GO" id="GO:0005886">
    <property type="term" value="C:plasma membrane"/>
    <property type="evidence" value="ECO:0007669"/>
    <property type="project" value="UniProtKB-SubCell"/>
</dbReference>
<keyword evidence="6" id="KW-1003">Cell membrane</keyword>
<feature type="transmembrane region" description="Helical" evidence="19">
    <location>
        <begin position="417"/>
        <end position="434"/>
    </location>
</feature>
<gene>
    <name evidence="17" type="primary">tmk</name>
    <name evidence="21" type="ORF">CLV56_1580</name>
</gene>
<evidence type="ECO:0000256" key="3">
    <source>
        <dbReference type="ARBA" id="ARBA00012980"/>
    </source>
</evidence>
<feature type="transmembrane region" description="Helical" evidence="19">
    <location>
        <begin position="156"/>
        <end position="176"/>
    </location>
</feature>
<comment type="function">
    <text evidence="16 17">Phosphorylation of dTMP to form dTDP in both de novo and salvage pathways of dTTP synthesis.</text>
</comment>
<evidence type="ECO:0000256" key="1">
    <source>
        <dbReference type="ARBA" id="ARBA00004651"/>
    </source>
</evidence>
<keyword evidence="10 17" id="KW-0547">Nucleotide-binding</keyword>
<evidence type="ECO:0000256" key="18">
    <source>
        <dbReference type="SAM" id="MobiDB-lite"/>
    </source>
</evidence>
<dbReference type="GO" id="GO:0005524">
    <property type="term" value="F:ATP binding"/>
    <property type="evidence" value="ECO:0007669"/>
    <property type="project" value="UniProtKB-UniRule"/>
</dbReference>
<feature type="transmembrane region" description="Helical" evidence="19">
    <location>
        <begin position="251"/>
        <end position="271"/>
    </location>
</feature>
<evidence type="ECO:0000256" key="10">
    <source>
        <dbReference type="ARBA" id="ARBA00022741"/>
    </source>
</evidence>
<keyword evidence="9 17" id="KW-0545">Nucleotide biosynthesis</keyword>
<evidence type="ECO:0000256" key="4">
    <source>
        <dbReference type="ARBA" id="ARBA00017144"/>
    </source>
</evidence>
<keyword evidence="5" id="KW-0813">Transport</keyword>
<feature type="transmembrane region" description="Helical" evidence="19">
    <location>
        <begin position="313"/>
        <end position="331"/>
    </location>
</feature>
<feature type="compositionally biased region" description="Basic and acidic residues" evidence="18">
    <location>
        <begin position="672"/>
        <end position="713"/>
    </location>
</feature>
<keyword evidence="12 17" id="KW-0067">ATP-binding</keyword>
<dbReference type="HAMAP" id="MF_00165">
    <property type="entry name" value="Thymidylate_kinase"/>
    <property type="match status" value="1"/>
</dbReference>
<feature type="region of interest" description="Disordered" evidence="18">
    <location>
        <begin position="671"/>
        <end position="713"/>
    </location>
</feature>
<keyword evidence="11 17" id="KW-0418">Kinase</keyword>
<dbReference type="GO" id="GO:0006235">
    <property type="term" value="P:dTTP biosynthetic process"/>
    <property type="evidence" value="ECO:0007669"/>
    <property type="project" value="UniProtKB-UniRule"/>
</dbReference>
<dbReference type="EC" id="2.7.4.9" evidence="3 17"/>
<dbReference type="InterPro" id="IPR027417">
    <property type="entry name" value="P-loop_NTPase"/>
</dbReference>
<comment type="subcellular location">
    <subcellularLocation>
        <location evidence="1">Cell membrane</location>
        <topology evidence="1">Multi-pass membrane protein</topology>
    </subcellularLocation>
</comment>
<dbReference type="Pfam" id="PF02223">
    <property type="entry name" value="Thymidylate_kin"/>
    <property type="match status" value="1"/>
</dbReference>
<feature type="transmembrane region" description="Helical" evidence="19">
    <location>
        <begin position="28"/>
        <end position="51"/>
    </location>
</feature>
<evidence type="ECO:0000313" key="22">
    <source>
        <dbReference type="Proteomes" id="UP000230842"/>
    </source>
</evidence>
<keyword evidence="8 19" id="KW-0812">Transmembrane</keyword>
<evidence type="ECO:0000256" key="19">
    <source>
        <dbReference type="SAM" id="Phobius"/>
    </source>
</evidence>
<feature type="transmembrane region" description="Helical" evidence="19">
    <location>
        <begin position="337"/>
        <end position="359"/>
    </location>
</feature>
<dbReference type="SUPFAM" id="SSF103473">
    <property type="entry name" value="MFS general substrate transporter"/>
    <property type="match status" value="1"/>
</dbReference>
<dbReference type="Proteomes" id="UP000230842">
    <property type="component" value="Unassembled WGS sequence"/>
</dbReference>
<dbReference type="NCBIfam" id="TIGR00041">
    <property type="entry name" value="DTMP_kinase"/>
    <property type="match status" value="1"/>
</dbReference>
<evidence type="ECO:0000256" key="9">
    <source>
        <dbReference type="ARBA" id="ARBA00022727"/>
    </source>
</evidence>
<reference evidence="21 22" key="1">
    <citation type="submission" date="2017-11" db="EMBL/GenBank/DDBJ databases">
        <title>Genomic Encyclopedia of Archaeal and Bacterial Type Strains, Phase II (KMG-II): From Individual Species to Whole Genera.</title>
        <authorList>
            <person name="Goeker M."/>
        </authorList>
    </citation>
    <scope>NUCLEOTIDE SEQUENCE [LARGE SCALE GENOMIC DNA]</scope>
    <source>
        <strain evidence="21 22">DSM 27763</strain>
    </source>
</reference>
<dbReference type="PROSITE" id="PS01331">
    <property type="entry name" value="THYMIDYLATE_KINASE"/>
    <property type="match status" value="1"/>
</dbReference>
<feature type="transmembrane region" description="Helical" evidence="19">
    <location>
        <begin position="371"/>
        <end position="397"/>
    </location>
</feature>
<organism evidence="21 22">
    <name type="scientific">Mumia flava</name>
    <dbReference type="NCBI Taxonomy" id="1348852"/>
    <lineage>
        <taxon>Bacteria</taxon>
        <taxon>Bacillati</taxon>
        <taxon>Actinomycetota</taxon>
        <taxon>Actinomycetes</taxon>
        <taxon>Propionibacteriales</taxon>
        <taxon>Nocardioidaceae</taxon>
        <taxon>Mumia</taxon>
    </lineage>
</organism>
<evidence type="ECO:0000313" key="21">
    <source>
        <dbReference type="EMBL" id="PJJ57352.1"/>
    </source>
</evidence>
<dbReference type="SUPFAM" id="SSF52540">
    <property type="entry name" value="P-loop containing nucleoside triphosphate hydrolases"/>
    <property type="match status" value="1"/>
</dbReference>
<feature type="domain" description="Thymidylate kinase-like" evidence="20">
    <location>
        <begin position="468"/>
        <end position="653"/>
    </location>
</feature>
<dbReference type="PANTHER" id="PTHR43266">
    <property type="entry name" value="MACROLIDE-EFFLUX PROTEIN"/>
    <property type="match status" value="1"/>
</dbReference>
<dbReference type="AlphaFoldDB" id="A0A2M9BHD3"/>
<feature type="transmembrane region" description="Helical" evidence="19">
    <location>
        <begin position="196"/>
        <end position="214"/>
    </location>
</feature>
<dbReference type="Gene3D" id="1.20.1250.20">
    <property type="entry name" value="MFS general substrate transporter like domains"/>
    <property type="match status" value="1"/>
</dbReference>
<keyword evidence="13 19" id="KW-1133">Transmembrane helix</keyword>
<comment type="similarity">
    <text evidence="2 17">Belongs to the thymidylate kinase family.</text>
</comment>
<dbReference type="EMBL" id="PGEZ01000001">
    <property type="protein sequence ID" value="PJJ57352.1"/>
    <property type="molecule type" value="Genomic_DNA"/>
</dbReference>
<evidence type="ECO:0000256" key="13">
    <source>
        <dbReference type="ARBA" id="ARBA00022989"/>
    </source>
</evidence>
<dbReference type="CDD" id="cd01672">
    <property type="entry name" value="TMPK"/>
    <property type="match status" value="1"/>
</dbReference>
<dbReference type="InterPro" id="IPR036259">
    <property type="entry name" value="MFS_trans_sf"/>
</dbReference>
<evidence type="ECO:0000256" key="7">
    <source>
        <dbReference type="ARBA" id="ARBA00022679"/>
    </source>
</evidence>
<evidence type="ECO:0000256" key="2">
    <source>
        <dbReference type="ARBA" id="ARBA00009776"/>
    </source>
</evidence>
<evidence type="ECO:0000256" key="12">
    <source>
        <dbReference type="ARBA" id="ARBA00022840"/>
    </source>
</evidence>
<protein>
    <recommendedName>
        <fullName evidence="4 17">Thymidylate kinase</fullName>
        <ecNumber evidence="3 17">2.7.4.9</ecNumber>
    </recommendedName>
    <alternativeName>
        <fullName evidence="17">dTMP kinase</fullName>
    </alternativeName>
</protein>
<proteinExistence type="inferred from homology"/>
<evidence type="ECO:0000256" key="6">
    <source>
        <dbReference type="ARBA" id="ARBA00022475"/>
    </source>
</evidence>
<evidence type="ECO:0000256" key="8">
    <source>
        <dbReference type="ARBA" id="ARBA00022692"/>
    </source>
</evidence>
<keyword evidence="7 17" id="KW-0808">Transferase</keyword>
<sequence length="713" mass="75972">MAYHPGSSDDNDVNGIRLVLGIRVFRRFWAALGVASLADWIGLLALTAYANDIATGGYAGKNFAIAGVLFARLAPALVIGPFGGYVADRLDRRLVLTTGLLLRAVIFASIPLVGTLWWLLAATVLIEAVNAVWMPTKDATVPTLVPRAHLDDANRLNLATTYGSALPAAALFIVATTATRFIDGLTPVELPAVDPTLYLVAIAFAIGGLIFLGLRDMPAGSAVPEDEQVGLWRTIGQGWAYVFRTPLVRGLVLGIVGAFACGGVVIGLGRVFVGDLGAGDPGYGLLFGCVFLGLGLGMWRGPRVLEQVSRRRIFGVGLMGAGVALAVVAVIHNMALVAILVTIVGFCAGVSWITGYTLLGLEVDEEMRGRTFAFVASLVRLVLSAVLAVAPLVAGVIGSHTIEMRELGDYTYTGSEITILIAAVVAFLFGAVSFRQMNDRVGLSLLSEVRQRPGLAPVYPEHGLFVAFEGGEGAGKSTQARMLVDALQAEGYRVLLTREPGATDVGRTLRQIVLDPATGDLSPRTEVLLYAADKAEHVDAVVLPALERGDVVVCDRYVDSTLAYQAGGRALDREEVERVARWSTRQLRPHLTVLLDVDPSVGRSRFEVADRLEAEPKEFHARVRDTFLDLAESDRNHYLVVSADRSVVAIADEVLERVRPLLGLVHPAIAARSDDAERTDDGGHGTDGSRGDGTDGSRSEDDGGERTGPESPR</sequence>
<comment type="catalytic activity">
    <reaction evidence="15 17">
        <text>dTMP + ATP = dTDP + ADP</text>
        <dbReference type="Rhea" id="RHEA:13517"/>
        <dbReference type="ChEBI" id="CHEBI:30616"/>
        <dbReference type="ChEBI" id="CHEBI:58369"/>
        <dbReference type="ChEBI" id="CHEBI:63528"/>
        <dbReference type="ChEBI" id="CHEBI:456216"/>
        <dbReference type="EC" id="2.7.4.9"/>
    </reaction>
</comment>
<dbReference type="GO" id="GO:0004798">
    <property type="term" value="F:dTMP kinase activity"/>
    <property type="evidence" value="ECO:0007669"/>
    <property type="project" value="UniProtKB-UniRule"/>
</dbReference>
<evidence type="ECO:0000256" key="17">
    <source>
        <dbReference type="HAMAP-Rule" id="MF_00165"/>
    </source>
</evidence>
<name>A0A2M9BHD3_9ACTN</name>
<dbReference type="GO" id="GO:0006233">
    <property type="term" value="P:dTDP biosynthetic process"/>
    <property type="evidence" value="ECO:0007669"/>
    <property type="project" value="InterPro"/>
</dbReference>
<evidence type="ECO:0000256" key="16">
    <source>
        <dbReference type="ARBA" id="ARBA00057735"/>
    </source>
</evidence>
<dbReference type="OrthoDB" id="9774907at2"/>
<dbReference type="Gene3D" id="3.40.50.300">
    <property type="entry name" value="P-loop containing nucleotide triphosphate hydrolases"/>
    <property type="match status" value="1"/>
</dbReference>
<feature type="binding site" evidence="17">
    <location>
        <begin position="470"/>
        <end position="477"/>
    </location>
    <ligand>
        <name>ATP</name>
        <dbReference type="ChEBI" id="CHEBI:30616"/>
    </ligand>
</feature>
<evidence type="ECO:0000256" key="15">
    <source>
        <dbReference type="ARBA" id="ARBA00048743"/>
    </source>
</evidence>
<dbReference type="RefSeq" id="WP_100414640.1">
    <property type="nucleotide sequence ID" value="NZ_PGEZ01000001.1"/>
</dbReference>
<dbReference type="InterPro" id="IPR039430">
    <property type="entry name" value="Thymidylate_kin-like_dom"/>
</dbReference>
<comment type="caution">
    <text evidence="21">The sequence shown here is derived from an EMBL/GenBank/DDBJ whole genome shotgun (WGS) entry which is preliminary data.</text>
</comment>
<dbReference type="PANTHER" id="PTHR43266:SF2">
    <property type="entry name" value="MAJOR FACILITATOR SUPERFAMILY (MFS) PROFILE DOMAIN-CONTAINING PROTEIN"/>
    <property type="match status" value="1"/>
</dbReference>
<feature type="transmembrane region" description="Helical" evidence="19">
    <location>
        <begin position="63"/>
        <end position="87"/>
    </location>
</feature>
<accession>A0A2M9BHD3</accession>
<evidence type="ECO:0000256" key="11">
    <source>
        <dbReference type="ARBA" id="ARBA00022777"/>
    </source>
</evidence>
<dbReference type="InterPro" id="IPR018095">
    <property type="entry name" value="Thymidylate_kin_CS"/>
</dbReference>
<keyword evidence="14 19" id="KW-0472">Membrane</keyword>
<feature type="transmembrane region" description="Helical" evidence="19">
    <location>
        <begin position="283"/>
        <end position="301"/>
    </location>
</feature>
<evidence type="ECO:0000256" key="5">
    <source>
        <dbReference type="ARBA" id="ARBA00022448"/>
    </source>
</evidence>
<evidence type="ECO:0000256" key="14">
    <source>
        <dbReference type="ARBA" id="ARBA00023136"/>
    </source>
</evidence>
<dbReference type="InterPro" id="IPR018094">
    <property type="entry name" value="Thymidylate_kinase"/>
</dbReference>
<keyword evidence="22" id="KW-1185">Reference proteome</keyword>